<protein>
    <submittedName>
        <fullName evidence="2">Tissue inhibitor of metalloproteinase</fullName>
    </submittedName>
</protein>
<accession>A0A075MU39</accession>
<proteinExistence type="predicted"/>
<name>A0A075MU39_9ARCH</name>
<evidence type="ECO:0000256" key="1">
    <source>
        <dbReference type="SAM" id="Phobius"/>
    </source>
</evidence>
<reference evidence="2 3" key="1">
    <citation type="journal article" date="2014" name="PLoS ONE">
        <title>Genome Sequence of Candidatus Nitrososphaera evergladensis from Group I.1b Enriched from Everglades Soil Reveals Novel Genomic Features of the Ammonia-Oxidizing Archaea.</title>
        <authorList>
            <person name="Zhalnina K.V."/>
            <person name="Dias R."/>
            <person name="Leonard M.T."/>
            <person name="Dorr de Quadros P."/>
            <person name="Camargo F.A."/>
            <person name="Drew J.C."/>
            <person name="Farmerie W.G."/>
            <person name="Daroub S.H."/>
            <person name="Triplett E.W."/>
        </authorList>
    </citation>
    <scope>NUCLEOTIDE SEQUENCE [LARGE SCALE GENOMIC DNA]</scope>
    <source>
        <strain evidence="2 3">SR1</strain>
    </source>
</reference>
<dbReference type="HOGENOM" id="CLU_113253_0_0_2"/>
<dbReference type="STRING" id="1459636.NTE_02625"/>
<sequence length="170" mass="17970">MLGLAATLFEVPKAHACSCVGSISPGEQFEKSTAVFAGKVADIEAGDYSNTVHFDVERAWKGVSTTTLALTTSGSSDSCGYDFEKGKEYVVYAYSSDESSLRTSTCSRTQLVAYAYDDLAYLGAGYTPAPGQPATVAKEPGDPLLPFIGIGAAVTAAIVLFTRRKSKRQK</sequence>
<keyword evidence="1" id="KW-1133">Transmembrane helix</keyword>
<keyword evidence="1" id="KW-0812">Transmembrane</keyword>
<gene>
    <name evidence="2" type="ORF">NTE_02625</name>
</gene>
<dbReference type="EMBL" id="CP007174">
    <property type="protein sequence ID" value="AIF84668.1"/>
    <property type="molecule type" value="Genomic_DNA"/>
</dbReference>
<keyword evidence="1" id="KW-0472">Membrane</keyword>
<dbReference type="KEGG" id="nev:NTE_02625"/>
<dbReference type="AlphaFoldDB" id="A0A075MU39"/>
<keyword evidence="3" id="KW-1185">Reference proteome</keyword>
<evidence type="ECO:0000313" key="3">
    <source>
        <dbReference type="Proteomes" id="UP000028194"/>
    </source>
</evidence>
<dbReference type="Gene3D" id="2.40.50.120">
    <property type="match status" value="1"/>
</dbReference>
<dbReference type="InterPro" id="IPR008993">
    <property type="entry name" value="TIMP-like_OB-fold"/>
</dbReference>
<dbReference type="Proteomes" id="UP000028194">
    <property type="component" value="Chromosome"/>
</dbReference>
<dbReference type="SUPFAM" id="SSF50242">
    <property type="entry name" value="TIMP-like"/>
    <property type="match status" value="1"/>
</dbReference>
<feature type="transmembrane region" description="Helical" evidence="1">
    <location>
        <begin position="144"/>
        <end position="162"/>
    </location>
</feature>
<evidence type="ECO:0000313" key="2">
    <source>
        <dbReference type="EMBL" id="AIF84668.1"/>
    </source>
</evidence>
<organism evidence="2 3">
    <name type="scientific">Candidatus Nitrososphaera evergladensis SR1</name>
    <dbReference type="NCBI Taxonomy" id="1459636"/>
    <lineage>
        <taxon>Archaea</taxon>
        <taxon>Nitrososphaerota</taxon>
        <taxon>Nitrososphaeria</taxon>
        <taxon>Nitrososphaerales</taxon>
        <taxon>Nitrososphaeraceae</taxon>
        <taxon>Nitrososphaera</taxon>
    </lineage>
</organism>